<dbReference type="Gene3D" id="1.50.10.10">
    <property type="match status" value="1"/>
</dbReference>
<dbReference type="SUPFAM" id="SSF81296">
    <property type="entry name" value="E set domains"/>
    <property type="match status" value="1"/>
</dbReference>
<feature type="domain" description="Glycoside hydrolase family 9" evidence="4">
    <location>
        <begin position="112"/>
        <end position="351"/>
    </location>
</feature>
<dbReference type="InterPro" id="IPR012341">
    <property type="entry name" value="6hp_glycosidase-like_sf"/>
</dbReference>
<organism evidence="6">
    <name type="scientific">marine sediment metagenome</name>
    <dbReference type="NCBI Taxonomy" id="412755"/>
    <lineage>
        <taxon>unclassified sequences</taxon>
        <taxon>metagenomes</taxon>
        <taxon>ecological metagenomes</taxon>
    </lineage>
</organism>
<keyword evidence="3" id="KW-0624">Polysaccharide degradation</keyword>
<protein>
    <submittedName>
        <fullName evidence="6">Uncharacterized protein</fullName>
    </submittedName>
</protein>
<dbReference type="CDD" id="cd02850">
    <property type="entry name" value="E_set_Cellulase_N"/>
    <property type="match status" value="1"/>
</dbReference>
<dbReference type="GO" id="GO:0000272">
    <property type="term" value="P:polysaccharide catabolic process"/>
    <property type="evidence" value="ECO:0007669"/>
    <property type="project" value="UniProtKB-KW"/>
</dbReference>
<comment type="similarity">
    <text evidence="1">Belongs to the glycosyl hydrolase 9 (cellulase E) family.</text>
</comment>
<dbReference type="InterPro" id="IPR004197">
    <property type="entry name" value="Cellulase_Ig-like"/>
</dbReference>
<dbReference type="InterPro" id="IPR008928">
    <property type="entry name" value="6-hairpin_glycosidase_sf"/>
</dbReference>
<dbReference type="Gene3D" id="2.60.40.10">
    <property type="entry name" value="Immunoglobulins"/>
    <property type="match status" value="1"/>
</dbReference>
<name>X1KRR5_9ZZZZ</name>
<dbReference type="EMBL" id="BARV01001170">
    <property type="protein sequence ID" value="GAH92844.1"/>
    <property type="molecule type" value="Genomic_DNA"/>
</dbReference>
<evidence type="ECO:0000313" key="6">
    <source>
        <dbReference type="EMBL" id="GAH92844.1"/>
    </source>
</evidence>
<gene>
    <name evidence="6" type="ORF">S06H3_03552</name>
</gene>
<dbReference type="InterPro" id="IPR001701">
    <property type="entry name" value="Glyco_hydro_9"/>
</dbReference>
<comment type="caution">
    <text evidence="6">The sequence shown here is derived from an EMBL/GenBank/DDBJ whole genome shotgun (WGS) entry which is preliminary data.</text>
</comment>
<dbReference type="Pfam" id="PF00759">
    <property type="entry name" value="Glyco_hydro_9"/>
    <property type="match status" value="1"/>
</dbReference>
<dbReference type="SUPFAM" id="SSF48208">
    <property type="entry name" value="Six-hairpin glycosidases"/>
    <property type="match status" value="1"/>
</dbReference>
<feature type="domain" description="Cellulase Ig-like" evidence="5">
    <location>
        <begin position="13"/>
        <end position="91"/>
    </location>
</feature>
<keyword evidence="2" id="KW-0119">Carbohydrate metabolism</keyword>
<dbReference type="Pfam" id="PF02927">
    <property type="entry name" value="CelD_N"/>
    <property type="match status" value="1"/>
</dbReference>
<evidence type="ECO:0000259" key="5">
    <source>
        <dbReference type="Pfam" id="PF02927"/>
    </source>
</evidence>
<dbReference type="InterPro" id="IPR013783">
    <property type="entry name" value="Ig-like_fold"/>
</dbReference>
<evidence type="ECO:0000256" key="2">
    <source>
        <dbReference type="ARBA" id="ARBA00023277"/>
    </source>
</evidence>
<reference evidence="6" key="1">
    <citation type="journal article" date="2014" name="Front. Microbiol.">
        <title>High frequency of phylogenetically diverse reductive dehalogenase-homologous genes in deep subseafloor sedimentary metagenomes.</title>
        <authorList>
            <person name="Kawai M."/>
            <person name="Futagami T."/>
            <person name="Toyoda A."/>
            <person name="Takaki Y."/>
            <person name="Nishi S."/>
            <person name="Hori S."/>
            <person name="Arai W."/>
            <person name="Tsubouchi T."/>
            <person name="Morono Y."/>
            <person name="Uchiyama I."/>
            <person name="Ito T."/>
            <person name="Fujiyama A."/>
            <person name="Inagaki F."/>
            <person name="Takami H."/>
        </authorList>
    </citation>
    <scope>NUCLEOTIDE SEQUENCE</scope>
    <source>
        <strain evidence="6">Expedition CK06-06</strain>
    </source>
</reference>
<evidence type="ECO:0000256" key="3">
    <source>
        <dbReference type="ARBA" id="ARBA00023326"/>
    </source>
</evidence>
<dbReference type="InterPro" id="IPR014756">
    <property type="entry name" value="Ig_E-set"/>
</dbReference>
<evidence type="ECO:0000259" key="4">
    <source>
        <dbReference type="Pfam" id="PF00759"/>
    </source>
</evidence>
<accession>X1KRR5</accession>
<dbReference type="GO" id="GO:0008810">
    <property type="term" value="F:cellulase activity"/>
    <property type="evidence" value="ECO:0007669"/>
    <property type="project" value="InterPro"/>
</dbReference>
<dbReference type="AlphaFoldDB" id="X1KRR5"/>
<evidence type="ECO:0000256" key="1">
    <source>
        <dbReference type="ARBA" id="ARBA00007072"/>
    </source>
</evidence>
<sequence length="520" mass="59750">MQIENLDWRDQLKIFVDYVGCERAGKKRAVTEAPEDSGLTEFSLVDEDSGRAVFKGKVHRAGHVDSWKDWNFWTLDFSDFEGTGFFYISINAGEKEYRSRSFEIAENILQKKTLSDILFYFKSQRCSGKYDRADHSVQFVGSRKDRVDVHGGWYDAAGDVSKHLSHLNRYMNTQQTPLVVWGLIDSLERLLGYKHPLGENLKVRLIEEALYGADFLMRILDKEGYFYLSVFDEQFKRTGPREICALISWGPISYKKTDKYKVGYRQGGGVAIAALARASTLGESSDYKSEEYLEGAIRAFDHLEEKNIEYLPDGKENIIDDYCALLATSELFNATGEERFVRAARRRARSLLDRLSSDSNYSGWWRADDKGERPYYHAAEAGFPVASLIRFLEVDKDSPLREEVLEKIRASLEFELKITEEVVNPFGYARQYVKPVFKKPRSSFFMPHENESGYWWQGENGRIASLATAAYLASVLFKGDEAFSEKGLLNFFSRTHRHEKPNRMNNPLFGPSPSIFVRIL</sequence>
<proteinExistence type="inferred from homology"/>